<gene>
    <name evidence="1" type="ORF">DPMN_049780</name>
</gene>
<reference evidence="1" key="2">
    <citation type="submission" date="2020-11" db="EMBL/GenBank/DDBJ databases">
        <authorList>
            <person name="McCartney M.A."/>
            <person name="Auch B."/>
            <person name="Kono T."/>
            <person name="Mallez S."/>
            <person name="Becker A."/>
            <person name="Gohl D.M."/>
            <person name="Silverstein K.A.T."/>
            <person name="Koren S."/>
            <person name="Bechman K.B."/>
            <person name="Herman A."/>
            <person name="Abrahante J.E."/>
            <person name="Garbe J."/>
        </authorList>
    </citation>
    <scope>NUCLEOTIDE SEQUENCE</scope>
    <source>
        <strain evidence="1">Duluth1</strain>
        <tissue evidence="1">Whole animal</tissue>
    </source>
</reference>
<dbReference type="EMBL" id="JAIWYP010000012">
    <property type="protein sequence ID" value="KAH3723982.1"/>
    <property type="molecule type" value="Genomic_DNA"/>
</dbReference>
<dbReference type="Proteomes" id="UP000828390">
    <property type="component" value="Unassembled WGS sequence"/>
</dbReference>
<reference evidence="1" key="1">
    <citation type="journal article" date="2019" name="bioRxiv">
        <title>The Genome of the Zebra Mussel, Dreissena polymorpha: A Resource for Invasive Species Research.</title>
        <authorList>
            <person name="McCartney M.A."/>
            <person name="Auch B."/>
            <person name="Kono T."/>
            <person name="Mallez S."/>
            <person name="Zhang Y."/>
            <person name="Obille A."/>
            <person name="Becker A."/>
            <person name="Abrahante J.E."/>
            <person name="Garbe J."/>
            <person name="Badalamenti J.P."/>
            <person name="Herman A."/>
            <person name="Mangelson H."/>
            <person name="Liachko I."/>
            <person name="Sullivan S."/>
            <person name="Sone E.D."/>
            <person name="Koren S."/>
            <person name="Silverstein K.A.T."/>
            <person name="Beckman K.B."/>
            <person name="Gohl D.M."/>
        </authorList>
    </citation>
    <scope>NUCLEOTIDE SEQUENCE</scope>
    <source>
        <strain evidence="1">Duluth1</strain>
        <tissue evidence="1">Whole animal</tissue>
    </source>
</reference>
<dbReference type="AlphaFoldDB" id="A0A9D4CGB6"/>
<organism evidence="1 2">
    <name type="scientific">Dreissena polymorpha</name>
    <name type="common">Zebra mussel</name>
    <name type="synonym">Mytilus polymorpha</name>
    <dbReference type="NCBI Taxonomy" id="45954"/>
    <lineage>
        <taxon>Eukaryota</taxon>
        <taxon>Metazoa</taxon>
        <taxon>Spiralia</taxon>
        <taxon>Lophotrochozoa</taxon>
        <taxon>Mollusca</taxon>
        <taxon>Bivalvia</taxon>
        <taxon>Autobranchia</taxon>
        <taxon>Heteroconchia</taxon>
        <taxon>Euheterodonta</taxon>
        <taxon>Imparidentia</taxon>
        <taxon>Neoheterodontei</taxon>
        <taxon>Myida</taxon>
        <taxon>Dreissenoidea</taxon>
        <taxon>Dreissenidae</taxon>
        <taxon>Dreissena</taxon>
    </lineage>
</organism>
<sequence>MLHTRISTRVLPVPVPTQHSPRLQSFMARPLRGFRLRRRRLVTYRSINRLRVIARLYTDQCVPPVASPSTTTASGCAVLRRRHAMVNVHVQAYITPPLSTSSSQWVFKAAIEHSDQLTDPQLTDLRRAIHNWLLDIICVM</sequence>
<keyword evidence="2" id="KW-1185">Reference proteome</keyword>
<proteinExistence type="predicted"/>
<evidence type="ECO:0000313" key="2">
    <source>
        <dbReference type="Proteomes" id="UP000828390"/>
    </source>
</evidence>
<accession>A0A9D4CGB6</accession>
<protein>
    <submittedName>
        <fullName evidence="1">Uncharacterized protein</fullName>
    </submittedName>
</protein>
<name>A0A9D4CGB6_DREPO</name>
<comment type="caution">
    <text evidence="1">The sequence shown here is derived from an EMBL/GenBank/DDBJ whole genome shotgun (WGS) entry which is preliminary data.</text>
</comment>
<evidence type="ECO:0000313" key="1">
    <source>
        <dbReference type="EMBL" id="KAH3723982.1"/>
    </source>
</evidence>